<dbReference type="Proteomes" id="UP000094741">
    <property type="component" value="Unassembled WGS sequence"/>
</dbReference>
<evidence type="ECO:0000259" key="8">
    <source>
        <dbReference type="Pfam" id="PF01618"/>
    </source>
</evidence>
<dbReference type="STRING" id="1187848.A1QO_11430"/>
<feature type="domain" description="MotA/TolQ/ExbB proton channel" evidence="8">
    <location>
        <begin position="100"/>
        <end position="182"/>
    </location>
</feature>
<keyword evidence="2" id="KW-1003">Cell membrane</keyword>
<proteinExistence type="inferred from homology"/>
<evidence type="ECO:0000256" key="5">
    <source>
        <dbReference type="ARBA" id="ARBA00023136"/>
    </source>
</evidence>
<name>A0A1E5BCL4_9VIBR</name>
<keyword evidence="4 7" id="KW-1133">Transmembrane helix</keyword>
<feature type="transmembrane region" description="Helical" evidence="7">
    <location>
        <begin position="153"/>
        <end position="174"/>
    </location>
</feature>
<organism evidence="9 10">
    <name type="scientific">Vibrio genomosp. F10 str. ZF-129</name>
    <dbReference type="NCBI Taxonomy" id="1187848"/>
    <lineage>
        <taxon>Bacteria</taxon>
        <taxon>Pseudomonadati</taxon>
        <taxon>Pseudomonadota</taxon>
        <taxon>Gammaproteobacteria</taxon>
        <taxon>Vibrionales</taxon>
        <taxon>Vibrionaceae</taxon>
        <taxon>Vibrio</taxon>
    </lineage>
</organism>
<keyword evidence="3 7" id="KW-0812">Transmembrane</keyword>
<comment type="similarity">
    <text evidence="6">Belongs to the exbB/tolQ family.</text>
</comment>
<keyword evidence="6" id="KW-0813">Transport</keyword>
<dbReference type="OrthoDB" id="9798009at2"/>
<protein>
    <recommendedName>
        <fullName evidence="8">MotA/TolQ/ExbB proton channel domain-containing protein</fullName>
    </recommendedName>
</protein>
<reference evidence="9 10" key="1">
    <citation type="journal article" date="2012" name="Science">
        <title>Ecological populations of bacteria act as socially cohesive units of antibiotic production and resistance.</title>
        <authorList>
            <person name="Cordero O.X."/>
            <person name="Wildschutte H."/>
            <person name="Kirkup B."/>
            <person name="Proehl S."/>
            <person name="Ngo L."/>
            <person name="Hussain F."/>
            <person name="Le Roux F."/>
            <person name="Mincer T."/>
            <person name="Polz M.F."/>
        </authorList>
    </citation>
    <scope>NUCLEOTIDE SEQUENCE [LARGE SCALE GENOMIC DNA]</scope>
    <source>
        <strain evidence="9 10">ZF-129</strain>
    </source>
</reference>
<comment type="caution">
    <text evidence="9">The sequence shown here is derived from an EMBL/GenBank/DDBJ whole genome shotgun (WGS) entry which is preliminary data.</text>
</comment>
<dbReference type="eggNOG" id="COG0811">
    <property type="taxonomic scope" value="Bacteria"/>
</dbReference>
<evidence type="ECO:0000313" key="10">
    <source>
        <dbReference type="Proteomes" id="UP000094741"/>
    </source>
</evidence>
<dbReference type="EMBL" id="AJYQ02000114">
    <property type="protein sequence ID" value="OEE32324.1"/>
    <property type="molecule type" value="Genomic_DNA"/>
</dbReference>
<keyword evidence="5 7" id="KW-0472">Membrane</keyword>
<evidence type="ECO:0000256" key="3">
    <source>
        <dbReference type="ARBA" id="ARBA00022692"/>
    </source>
</evidence>
<evidence type="ECO:0000256" key="7">
    <source>
        <dbReference type="SAM" id="Phobius"/>
    </source>
</evidence>
<comment type="subcellular location">
    <subcellularLocation>
        <location evidence="1">Cell membrane</location>
        <topology evidence="1">Multi-pass membrane protein</topology>
    </subcellularLocation>
    <subcellularLocation>
        <location evidence="6">Membrane</location>
        <topology evidence="6">Multi-pass membrane protein</topology>
    </subcellularLocation>
</comment>
<dbReference type="InterPro" id="IPR002898">
    <property type="entry name" value="MotA_ExbB_proton_chnl"/>
</dbReference>
<accession>A0A1E5BCL4</accession>
<evidence type="ECO:0000256" key="6">
    <source>
        <dbReference type="RuleBase" id="RU004057"/>
    </source>
</evidence>
<dbReference type="AlphaFoldDB" id="A0A1E5BCL4"/>
<evidence type="ECO:0000313" key="9">
    <source>
        <dbReference type="EMBL" id="OEE32324.1"/>
    </source>
</evidence>
<dbReference type="Pfam" id="PF01618">
    <property type="entry name" value="MotA_ExbB"/>
    <property type="match status" value="1"/>
</dbReference>
<gene>
    <name evidence="9" type="ORF">A1QO_11430</name>
</gene>
<dbReference type="eggNOG" id="COG0840">
    <property type="taxonomic scope" value="Bacteria"/>
</dbReference>
<dbReference type="GO" id="GO:0015031">
    <property type="term" value="P:protein transport"/>
    <property type="evidence" value="ECO:0007669"/>
    <property type="project" value="UniProtKB-KW"/>
</dbReference>
<evidence type="ECO:0000256" key="4">
    <source>
        <dbReference type="ARBA" id="ARBA00022989"/>
    </source>
</evidence>
<evidence type="ECO:0000256" key="1">
    <source>
        <dbReference type="ARBA" id="ARBA00004651"/>
    </source>
</evidence>
<keyword evidence="6" id="KW-0653">Protein transport</keyword>
<evidence type="ECO:0000256" key="2">
    <source>
        <dbReference type="ARBA" id="ARBA00022475"/>
    </source>
</evidence>
<feature type="transmembrane region" description="Helical" evidence="7">
    <location>
        <begin position="6"/>
        <end position="24"/>
    </location>
</feature>
<sequence>MTLIDVTFYTLIALLLGVSGYKLYKIRGGYSQILTEFEASCMTIKGSASTRIDQLDNTAQKLAYKLCVLESKKNGQFAAVKYDRVLIKKPLEQAVPLASLTDLKSVPAMLTTLGILGTFTGISVGLYELGSGWDEVSQLANQAKKLLAGMKTAFFTSIAGMGASGIIMLCLTLVQSKFNKMRQESIARLEGHVQTTSPNELLHSILDQAKSSESVQTDFTELTQALLAITEKPDAITATEFEAISQRISAGVENKINALESTVENKLVSLEKAQTNSINQIPKELSAQLNSLVTQPINSQLMGMGRELEQSNSALTTIAQMMEEQHESLQSEIQVPTLEDIKQVLVEVTEPLVTVTNKSNGVLSSIAASTFESNQHLVDATSGINKVDHGLEQLVLQTSTTNMTLDSIKSTAIEAQENVQKSLITIDKNTAQVTDVVSGIKAVSHGIVELSKSRDKEFDVLVYAMREQIVKPITAELSQTNKVVHEFAQVSDKLNNSVAKTVEEMAKATSTIENFEQETLAKLNDFAGSMDKSLNEFAVNSTKALNSITSEVQGIVKLGNESIKEQTQAFSSMVSDSEIIFKDQAATLSNVGKESASLMSSAKHELVEGLGDIDNKVLGMSRTIQTELATFRDEYQQNLTTYFEEQNNALEKSLESQKDGLNQVVQNFAGVFKEEYDKRSQLITDLNTQYAQLVDSTTRIQSMAKAIGLDRANSLSELQLHEQTLGRQVRELNTSFTKASEEFIKVAANMKPEMDDYFTRANKGVAEYFTSFDEVSSRIYTRLDRAAELFITAKEEADEAALLAEKERSVVEVN</sequence>
<dbReference type="GO" id="GO:0005886">
    <property type="term" value="C:plasma membrane"/>
    <property type="evidence" value="ECO:0007669"/>
    <property type="project" value="UniProtKB-SubCell"/>
</dbReference>